<dbReference type="Proteomes" id="UP001290101">
    <property type="component" value="Unassembled WGS sequence"/>
</dbReference>
<evidence type="ECO:0008006" key="3">
    <source>
        <dbReference type="Google" id="ProtNLM"/>
    </source>
</evidence>
<accession>A0ABU5JNQ0</accession>
<dbReference type="SUPFAM" id="SSF88723">
    <property type="entry name" value="PIN domain-like"/>
    <property type="match status" value="1"/>
</dbReference>
<evidence type="ECO:0000313" key="2">
    <source>
        <dbReference type="Proteomes" id="UP001290101"/>
    </source>
</evidence>
<dbReference type="PANTHER" id="PTHR39550">
    <property type="entry name" value="SLL0658 PROTEIN"/>
    <property type="match status" value="1"/>
</dbReference>
<name>A0ABU5JNQ0_9ACTN</name>
<dbReference type="InterPro" id="IPR029060">
    <property type="entry name" value="PIN-like_dom_sf"/>
</dbReference>
<keyword evidence="2" id="KW-1185">Reference proteome</keyword>
<reference evidence="1 2" key="1">
    <citation type="submission" date="2023-12" db="EMBL/GenBank/DDBJ databases">
        <title>Micromonospora sp. nov., isolated from Atacama Desert.</title>
        <authorList>
            <person name="Carro L."/>
            <person name="Golinska P."/>
            <person name="Klenk H.-P."/>
            <person name="Goodfellow M."/>
        </authorList>
    </citation>
    <scope>NUCLEOTIDE SEQUENCE [LARGE SCALE GENOMIC DNA]</scope>
    <source>
        <strain evidence="1 2">4G53</strain>
    </source>
</reference>
<dbReference type="CDD" id="cd09854">
    <property type="entry name" value="PIN_VapC-like"/>
    <property type="match status" value="1"/>
</dbReference>
<sequence>MSSQGLVDKPALVFDTTVLNHFARADRLDVLASMVIGHPCATTPVVLDELRSGVQQHPALSSALELDWMRVIALDQPAELQCFADWVRRIGAGARDMGEASVFAAADIHGGIAITDDRDATRVGRAHGLSVHGTIWLLAGGCGAGKLTEIGAGAIIDALRQTGHRLPCTGTEFPAFAHRYGLL</sequence>
<dbReference type="PANTHER" id="PTHR39550:SF1">
    <property type="entry name" value="SLL0658 PROTEIN"/>
    <property type="match status" value="1"/>
</dbReference>
<proteinExistence type="predicted"/>
<gene>
    <name evidence="1" type="ORF">U2F25_33335</name>
</gene>
<organism evidence="1 2">
    <name type="scientific">Micromonospora sicca</name>
    <dbReference type="NCBI Taxonomy" id="2202420"/>
    <lineage>
        <taxon>Bacteria</taxon>
        <taxon>Bacillati</taxon>
        <taxon>Actinomycetota</taxon>
        <taxon>Actinomycetes</taxon>
        <taxon>Micromonosporales</taxon>
        <taxon>Micromonosporaceae</taxon>
        <taxon>Micromonospora</taxon>
    </lineage>
</organism>
<dbReference type="Pfam" id="PF11848">
    <property type="entry name" value="DUF3368"/>
    <property type="match status" value="1"/>
</dbReference>
<comment type="caution">
    <text evidence="1">The sequence shown here is derived from an EMBL/GenBank/DDBJ whole genome shotgun (WGS) entry which is preliminary data.</text>
</comment>
<dbReference type="EMBL" id="JAXOTQ010000067">
    <property type="protein sequence ID" value="MDZ5494274.1"/>
    <property type="molecule type" value="Genomic_DNA"/>
</dbReference>
<protein>
    <recommendedName>
        <fullName evidence="3">DUF3368 domain-containing protein</fullName>
    </recommendedName>
</protein>
<evidence type="ECO:0000313" key="1">
    <source>
        <dbReference type="EMBL" id="MDZ5494274.1"/>
    </source>
</evidence>
<dbReference type="InterPro" id="IPR021799">
    <property type="entry name" value="PIN-like_prokaryotic"/>
</dbReference>
<dbReference type="RefSeq" id="WP_322443751.1">
    <property type="nucleotide sequence ID" value="NZ_JAXOTQ010000067.1"/>
</dbReference>